<organism evidence="1 2">
    <name type="scientific">Pseudozyma hubeiensis (strain SY62)</name>
    <name type="common">Yeast</name>
    <dbReference type="NCBI Taxonomy" id="1305764"/>
    <lineage>
        <taxon>Eukaryota</taxon>
        <taxon>Fungi</taxon>
        <taxon>Dikarya</taxon>
        <taxon>Basidiomycota</taxon>
        <taxon>Ustilaginomycotina</taxon>
        <taxon>Ustilaginomycetes</taxon>
        <taxon>Ustilaginales</taxon>
        <taxon>Ustilaginaceae</taxon>
        <taxon>Pseudozyma</taxon>
    </lineage>
</organism>
<dbReference type="EMBL" id="DF238770">
    <property type="protein sequence ID" value="GAC92870.1"/>
    <property type="molecule type" value="Genomic_DNA"/>
</dbReference>
<name>R9P476_PSEHS</name>
<dbReference type="HOGENOM" id="CLU_1732286_0_0_1"/>
<protein>
    <submittedName>
        <fullName evidence="1">Uncharacterized protein</fullName>
    </submittedName>
</protein>
<evidence type="ECO:0000313" key="2">
    <source>
        <dbReference type="Proteomes" id="UP000014071"/>
    </source>
</evidence>
<dbReference type="RefSeq" id="XP_012186457.1">
    <property type="nucleotide sequence ID" value="XM_012331067.1"/>
</dbReference>
<dbReference type="GeneID" id="24105736"/>
<reference evidence="2" key="1">
    <citation type="journal article" date="2013" name="Genome Announc.">
        <title>Draft genome sequence of the basidiomycetous yeast-like fungus Pseudozyma hubeiensis SY62, which produces an abundant amount of the biosurfactant mannosylerythritol lipids.</title>
        <authorList>
            <person name="Konishi M."/>
            <person name="Hatada Y."/>
            <person name="Horiuchi J."/>
        </authorList>
    </citation>
    <scope>NUCLEOTIDE SEQUENCE [LARGE SCALE GENOMIC DNA]</scope>
    <source>
        <strain evidence="2">SY62</strain>
    </source>
</reference>
<keyword evidence="2" id="KW-1185">Reference proteome</keyword>
<sequence>MAFHRLLTAETCPCAPASPRLDRRFSPSLILDSDGLRPTGIFDLPLPNRDARVSRYACKDGIAYRFEDDLFRDSVSLDSSRRRPMCDRAARYCTEAYSRSLRPERSFTLRTRQTSPAVSCPIVASDAEMFLRNTSLALRILSDSTGNTPME</sequence>
<evidence type="ECO:0000313" key="1">
    <source>
        <dbReference type="EMBL" id="GAC92870.1"/>
    </source>
</evidence>
<accession>R9P476</accession>
<gene>
    <name evidence="1" type="ORF">PHSY_000428</name>
</gene>
<dbReference type="Proteomes" id="UP000014071">
    <property type="component" value="Unassembled WGS sequence"/>
</dbReference>
<proteinExistence type="predicted"/>
<dbReference type="AlphaFoldDB" id="R9P476"/>